<feature type="compositionally biased region" description="Polar residues" evidence="5">
    <location>
        <begin position="425"/>
        <end position="452"/>
    </location>
</feature>
<proteinExistence type="predicted"/>
<dbReference type="PROSITE" id="PS50092">
    <property type="entry name" value="TSP1"/>
    <property type="match status" value="6"/>
</dbReference>
<accession>A0A8C0YUS7</accession>
<evidence type="ECO:0000256" key="2">
    <source>
        <dbReference type="ARBA" id="ARBA00022525"/>
    </source>
</evidence>
<protein>
    <recommendedName>
        <fullName evidence="6">PLAC domain-containing protein</fullName>
    </recommendedName>
</protein>
<dbReference type="PANTHER" id="PTHR13723:SF144">
    <property type="entry name" value="ADAMTS-LIKE PROTEIN 4"/>
    <property type="match status" value="1"/>
</dbReference>
<feature type="region of interest" description="Disordered" evidence="5">
    <location>
        <begin position="842"/>
        <end position="880"/>
    </location>
</feature>
<feature type="compositionally biased region" description="Low complexity" evidence="5">
    <location>
        <begin position="102"/>
        <end position="112"/>
    </location>
</feature>
<dbReference type="Proteomes" id="UP000694542">
    <property type="component" value="Chromosome 17"/>
</dbReference>
<dbReference type="Ensembl" id="ENSCAFT00040019725.1">
    <property type="protein sequence ID" value="ENSCAFP00040017119.1"/>
    <property type="gene ID" value="ENSCAFG00040010650.1"/>
</dbReference>
<name>A0A8C0YUS7_CANLF</name>
<feature type="region of interest" description="Disordered" evidence="5">
    <location>
        <begin position="321"/>
        <end position="397"/>
    </location>
</feature>
<dbReference type="SUPFAM" id="SSF82895">
    <property type="entry name" value="TSP-1 type 1 repeat"/>
    <property type="match status" value="6"/>
</dbReference>
<dbReference type="GO" id="GO:0005576">
    <property type="term" value="C:extracellular region"/>
    <property type="evidence" value="ECO:0007669"/>
    <property type="project" value="UniProtKB-SubCell"/>
</dbReference>
<evidence type="ECO:0000256" key="5">
    <source>
        <dbReference type="SAM" id="MobiDB-lite"/>
    </source>
</evidence>
<feature type="compositionally biased region" description="Low complexity" evidence="5">
    <location>
        <begin position="502"/>
        <end position="512"/>
    </location>
</feature>
<dbReference type="InterPro" id="IPR050439">
    <property type="entry name" value="ADAMTS_ADAMTS-like"/>
</dbReference>
<evidence type="ECO:0000313" key="7">
    <source>
        <dbReference type="Ensembl" id="ENSCAFP00040017119.1"/>
    </source>
</evidence>
<feature type="region of interest" description="Disordered" evidence="5">
    <location>
        <begin position="1116"/>
        <end position="1135"/>
    </location>
</feature>
<evidence type="ECO:0000313" key="8">
    <source>
        <dbReference type="Proteomes" id="UP000694542"/>
    </source>
</evidence>
<keyword evidence="4" id="KW-0677">Repeat</keyword>
<organism evidence="7 8">
    <name type="scientific">Canis lupus familiaris</name>
    <name type="common">Dog</name>
    <name type="synonym">Canis familiaris</name>
    <dbReference type="NCBI Taxonomy" id="9615"/>
    <lineage>
        <taxon>Eukaryota</taxon>
        <taxon>Metazoa</taxon>
        <taxon>Chordata</taxon>
        <taxon>Craniata</taxon>
        <taxon>Vertebrata</taxon>
        <taxon>Euteleostomi</taxon>
        <taxon>Mammalia</taxon>
        <taxon>Eutheria</taxon>
        <taxon>Laurasiatheria</taxon>
        <taxon>Carnivora</taxon>
        <taxon>Caniformia</taxon>
        <taxon>Canidae</taxon>
        <taxon>Canis</taxon>
    </lineage>
</organism>
<feature type="domain" description="PLAC" evidence="6">
    <location>
        <begin position="1268"/>
        <end position="1305"/>
    </location>
</feature>
<dbReference type="Pfam" id="PF00090">
    <property type="entry name" value="TSP_1"/>
    <property type="match status" value="1"/>
</dbReference>
<feature type="compositionally biased region" description="Gly residues" evidence="5">
    <location>
        <begin position="147"/>
        <end position="156"/>
    </location>
</feature>
<dbReference type="InterPro" id="IPR000884">
    <property type="entry name" value="TSP1_rpt"/>
</dbReference>
<reference evidence="7" key="2">
    <citation type="submission" date="2025-08" db="UniProtKB">
        <authorList>
            <consortium name="Ensembl"/>
        </authorList>
    </citation>
    <scope>IDENTIFICATION</scope>
</reference>
<feature type="compositionally biased region" description="Low complexity" evidence="5">
    <location>
        <begin position="369"/>
        <end position="378"/>
    </location>
</feature>
<feature type="region of interest" description="Disordered" evidence="5">
    <location>
        <begin position="416"/>
        <end position="567"/>
    </location>
</feature>
<dbReference type="InterPro" id="IPR036383">
    <property type="entry name" value="TSP1_rpt_sf"/>
</dbReference>
<feature type="region of interest" description="Disordered" evidence="5">
    <location>
        <begin position="1"/>
        <end position="53"/>
    </location>
</feature>
<feature type="compositionally biased region" description="Gly residues" evidence="5">
    <location>
        <begin position="162"/>
        <end position="179"/>
    </location>
</feature>
<feature type="compositionally biased region" description="Pro residues" evidence="5">
    <location>
        <begin position="113"/>
        <end position="125"/>
    </location>
</feature>
<dbReference type="Pfam" id="PF19030">
    <property type="entry name" value="TSP1_ADAMTS"/>
    <property type="match status" value="6"/>
</dbReference>
<feature type="compositionally biased region" description="Low complexity" evidence="5">
    <location>
        <begin position="77"/>
        <end position="94"/>
    </location>
</feature>
<dbReference type="FunFam" id="2.20.100.10:FF:000039">
    <property type="entry name" value="thrombospondin type-1 domain-containing protein 4"/>
    <property type="match status" value="1"/>
</dbReference>
<evidence type="ECO:0000256" key="4">
    <source>
        <dbReference type="ARBA" id="ARBA00022737"/>
    </source>
</evidence>
<dbReference type="PANTHER" id="PTHR13723">
    <property type="entry name" value="ADAMTS A DISINTEGRIN AND METALLOPROTEASE WITH THROMBOSPONDIN MOTIFS PROTEASE"/>
    <property type="match status" value="1"/>
</dbReference>
<dbReference type="PROSITE" id="PS50900">
    <property type="entry name" value="PLAC"/>
    <property type="match status" value="1"/>
</dbReference>
<dbReference type="Pfam" id="PF19236">
    <property type="entry name" value="ADAMTS_CR_3"/>
    <property type="match status" value="1"/>
</dbReference>
<dbReference type="Pfam" id="PF08686">
    <property type="entry name" value="PLAC"/>
    <property type="match status" value="1"/>
</dbReference>
<comment type="subcellular location">
    <subcellularLocation>
        <location evidence="1">Secreted</location>
    </subcellularLocation>
</comment>
<feature type="compositionally biased region" description="Basic and acidic residues" evidence="5">
    <location>
        <begin position="1"/>
        <end position="13"/>
    </location>
</feature>
<dbReference type="InterPro" id="IPR010909">
    <property type="entry name" value="PLAC"/>
</dbReference>
<dbReference type="FunFam" id="2.60.120.830:FF:000001">
    <property type="entry name" value="A disintegrin and metalloproteinase with thrombospondin motifs 1"/>
    <property type="match status" value="1"/>
</dbReference>
<dbReference type="Gene3D" id="2.60.120.830">
    <property type="match status" value="1"/>
</dbReference>
<feature type="region of interest" description="Disordered" evidence="5">
    <location>
        <begin position="274"/>
        <end position="293"/>
    </location>
</feature>
<dbReference type="Pfam" id="PF05986">
    <property type="entry name" value="ADAMTS_spacer1"/>
    <property type="match status" value="1"/>
</dbReference>
<sequence length="1313" mass="141529">MRETHTQRETQRERQRHRQREKRAPCREPDAGLDSGTWGHALGEGRQTPNRRASVPVCNVLWMEKSRLVEVPEPSHRAATAPPGAGRADPPARGCAERRGEASAQSQRAGRAPAPPPPAPRPRPSPASARARDPRGPHAGWSRPAAGAGGRGGARGGRAPAGRGGAGRAGGGAAAGGRGVPSAAQGPEWPSRSKAASRQRSGTEGLRPPGPRGAERALSAPRCGSSVFTPGPLSPAPGIQGGAMEKWAGRPRLCLMLLLSLPELCLEQEISSGRSLQTPSEEGQGPEGVWGPWDPWTSCSQPCGVGVQRRSRTCQLPTAQLHQGLPFPPRPPRHPEALLPRGQSPRPQPSRETLPLYKPQPRGAGGPRRGPAAQSGRAEAAEIPGARRSRVRDPIKPGMFGYGRVPFALPLHRNGLHPRRLPRSELSQTSDLPSLTPRTEPSSTNHTTQTQLLPKELSTRPPSSLAEPPNPETAQTEVPSRTRPAPTRPHSRAQGSGTEPPSSISSLGESSSFHVSPQPRIPNAQGWASLRGAERHPNPFLSVPRGRGHQSQEHWRPGGNLHRPVMESAPHYPDGWLPLLSDGPHSSSLWSLFAPSSPVPRCSGESEQLRACSQAPCPPEQPDPRALQCAAFDSQEFMGQLYQWEPFTEVQGSQRCELNCRPRGFRFYVRHTEKVQDGTLCQPGALDICVAGRCLSPGCDGILGSGRRPDGCGVCGGDDSTCRLISGNLTDRGGPLGYQKILLIPAGASQLRIAQLQPSSNYLALRGPGGQSIINGNWAVDPPGSYTASGTVFLYNRPSREEGKGESLSAQGPTTQPVDVYVIFQEENPGIFYQYIVSLPPANPESTTPEPPSPQLQPEILRVEPPPMSVPRPARTPGTLQRQVRIPQVRPPPLPRTPLGSQTGYWKRMGHSECSASCGKGVWRPIFLCISRESGEELDEHSCAMGARPPTPLEPCHGPPCPPYWEAGEWTSCSRSCGPGTQHRQLRCRQEFGGGGSSVPLERCAHLPRPNVTQTCQLRLCGHWEVRSPWSQCSVRCGRGQRSRQVRCVGNNGHEVSETECASGPPRPPSREACDMGPCTTAWFHSDWSSKCSANCGTGIQRRSVVCLGSGETQGLGQEEAGAGPSKQSCAPGSRPPDMRACSLGPCEMTWCWYTGPWAECSSECGSGTQRRDIICVSKLGTEFNVTSPSNCSHLPRPPALQPCQGQDCQDRWFSTPWSPCSRSCQGGIQTREVQCLTANQTVSIRCPPHLRPSRKRPCNSQPCNQRPDDQCKDSSPHCPLVVQARLCVYPYYTATCCRSCAQVLERSPSEPA</sequence>
<dbReference type="InterPro" id="IPR045371">
    <property type="entry name" value="ADAMTS_CR_3"/>
</dbReference>
<keyword evidence="2" id="KW-0964">Secreted</keyword>
<feature type="region of interest" description="Disordered" evidence="5">
    <location>
        <begin position="69"/>
        <end position="222"/>
    </location>
</feature>
<dbReference type="InterPro" id="IPR010294">
    <property type="entry name" value="ADAMTS_spacer1"/>
</dbReference>
<reference evidence="7" key="1">
    <citation type="submission" date="2018-10" db="EMBL/GenBank/DDBJ databases">
        <title>De novo assembly of a Great Dane genome.</title>
        <authorList>
            <person name="Kidd J.M."/>
            <person name="Pendleton A.L."/>
            <person name="Shen F."/>
            <person name="Emery S."/>
        </authorList>
    </citation>
    <scope>NUCLEOTIDE SEQUENCE [LARGE SCALE GENOMIC DNA]</scope>
    <source>
        <strain evidence="7">Great Dane</strain>
    </source>
</reference>
<evidence type="ECO:0000256" key="3">
    <source>
        <dbReference type="ARBA" id="ARBA00022729"/>
    </source>
</evidence>
<dbReference type="SMART" id="SM00209">
    <property type="entry name" value="TSP1"/>
    <property type="match status" value="6"/>
</dbReference>
<evidence type="ECO:0000256" key="1">
    <source>
        <dbReference type="ARBA" id="ARBA00004613"/>
    </source>
</evidence>
<evidence type="ECO:0000259" key="6">
    <source>
        <dbReference type="PROSITE" id="PS50900"/>
    </source>
</evidence>
<keyword evidence="3" id="KW-0732">Signal</keyword>
<dbReference type="Gene3D" id="2.20.100.10">
    <property type="entry name" value="Thrombospondin type-1 (TSP1) repeat"/>
    <property type="match status" value="6"/>
</dbReference>
<dbReference type="FunFam" id="2.20.100.10:FF:000111">
    <property type="entry name" value="ADAMTS-like protein 4 isoform X1"/>
    <property type="match status" value="1"/>
</dbReference>